<feature type="transmembrane region" description="Helical" evidence="1">
    <location>
        <begin position="112"/>
        <end position="134"/>
    </location>
</feature>
<keyword evidence="1" id="KW-0812">Transmembrane</keyword>
<dbReference type="EMBL" id="CAJOBD010015613">
    <property type="protein sequence ID" value="CAF4209803.1"/>
    <property type="molecule type" value="Genomic_DNA"/>
</dbReference>
<evidence type="ECO:0000313" key="3">
    <source>
        <dbReference type="Proteomes" id="UP000663836"/>
    </source>
</evidence>
<organism evidence="2 3">
    <name type="scientific">Rotaria sordida</name>
    <dbReference type="NCBI Taxonomy" id="392033"/>
    <lineage>
        <taxon>Eukaryota</taxon>
        <taxon>Metazoa</taxon>
        <taxon>Spiralia</taxon>
        <taxon>Gnathifera</taxon>
        <taxon>Rotifera</taxon>
        <taxon>Eurotatoria</taxon>
        <taxon>Bdelloidea</taxon>
        <taxon>Philodinida</taxon>
        <taxon>Philodinidae</taxon>
        <taxon>Rotaria</taxon>
    </lineage>
</organism>
<keyword evidence="1" id="KW-0472">Membrane</keyword>
<evidence type="ECO:0008006" key="4">
    <source>
        <dbReference type="Google" id="ProtNLM"/>
    </source>
</evidence>
<accession>A0A820C330</accession>
<feature type="transmembrane region" description="Helical" evidence="1">
    <location>
        <begin position="25"/>
        <end position="50"/>
    </location>
</feature>
<proteinExistence type="predicted"/>
<evidence type="ECO:0000313" key="2">
    <source>
        <dbReference type="EMBL" id="CAF4209803.1"/>
    </source>
</evidence>
<evidence type="ECO:0000256" key="1">
    <source>
        <dbReference type="SAM" id="Phobius"/>
    </source>
</evidence>
<dbReference type="Proteomes" id="UP000663836">
    <property type="component" value="Unassembled WGS sequence"/>
</dbReference>
<gene>
    <name evidence="2" type="ORF">JBS370_LOCUS36937</name>
</gene>
<name>A0A820C330_9BILA</name>
<dbReference type="AlphaFoldDB" id="A0A820C330"/>
<protein>
    <recommendedName>
        <fullName evidence="4">G-protein coupled receptors family 1 profile domain-containing protein</fullName>
    </recommendedName>
</protein>
<sequence length="177" mass="20623">MPDAIYYKEPGGTASANARFMYSQFISYFNLSITNAFSLFVFAMFSILTWNNLRLSRFVRRNRFQEQVNQMMLAEFVLVLVTTSPSFVFNIYQQATQSVIKSNLRLIQENLWSTVGAVINFTMHTGTFYVYVIASRASRQNVLTAIWWKKHNRILPQNTHSQHEQIVHSHGKRTTHC</sequence>
<reference evidence="2" key="1">
    <citation type="submission" date="2021-02" db="EMBL/GenBank/DDBJ databases">
        <authorList>
            <person name="Nowell W R."/>
        </authorList>
    </citation>
    <scope>NUCLEOTIDE SEQUENCE</scope>
</reference>
<comment type="caution">
    <text evidence="2">The sequence shown here is derived from an EMBL/GenBank/DDBJ whole genome shotgun (WGS) entry which is preliminary data.</text>
</comment>
<feature type="transmembrane region" description="Helical" evidence="1">
    <location>
        <begin position="71"/>
        <end position="92"/>
    </location>
</feature>
<keyword evidence="1" id="KW-1133">Transmembrane helix</keyword>